<dbReference type="Proteomes" id="UP000680206">
    <property type="component" value="Unassembled WGS sequence"/>
</dbReference>
<sequence length="182" mass="20363">MGELLGFCVVANVARETESGEGGLEIRSGLRHFSGGTRLWVLPPQWGDGGEAVVVAGRHRGRRGGHVRMVVQRRHLEDFRVKGIYDPALMRVLTAPDERGKVRFWEGREEAEEAVAWWSRRTLPAQNHELDFPRDLGDVSDPPPMELRKGGRLYYLAYFNAHRAVYSLLPPPVEEVGPPSGG</sequence>
<accession>A0ABS3RKE4</accession>
<comment type="caution">
    <text evidence="1">The sequence shown here is derived from an EMBL/GenBank/DDBJ whole genome shotgun (WGS) entry which is preliminary data.</text>
</comment>
<organism evidence="1 2">
    <name type="scientific">Actinomadura violacea</name>
    <dbReference type="NCBI Taxonomy" id="2819934"/>
    <lineage>
        <taxon>Bacteria</taxon>
        <taxon>Bacillati</taxon>
        <taxon>Actinomycetota</taxon>
        <taxon>Actinomycetes</taxon>
        <taxon>Streptosporangiales</taxon>
        <taxon>Thermomonosporaceae</taxon>
        <taxon>Actinomadura</taxon>
    </lineage>
</organism>
<dbReference type="RefSeq" id="WP_208237994.1">
    <property type="nucleotide sequence ID" value="NZ_JAGEPF010000004.1"/>
</dbReference>
<gene>
    <name evidence="1" type="ORF">J4709_06430</name>
</gene>
<name>A0ABS3RKE4_9ACTN</name>
<evidence type="ECO:0000313" key="1">
    <source>
        <dbReference type="EMBL" id="MBO2457205.1"/>
    </source>
</evidence>
<reference evidence="1 2" key="1">
    <citation type="submission" date="2021-03" db="EMBL/GenBank/DDBJ databases">
        <title>Actinomadura violae sp. nov., isolated from lichen in Thailand.</title>
        <authorList>
            <person name="Kanchanasin P."/>
            <person name="Saeng-In P."/>
            <person name="Phongsopitanun W."/>
            <person name="Yuki M."/>
            <person name="Kudo T."/>
            <person name="Ohkuma M."/>
            <person name="Tanasupawat S."/>
        </authorList>
    </citation>
    <scope>NUCLEOTIDE SEQUENCE [LARGE SCALE GENOMIC DNA]</scope>
    <source>
        <strain evidence="1 2">LCR2-06</strain>
    </source>
</reference>
<protein>
    <submittedName>
        <fullName evidence="1">Uncharacterized protein</fullName>
    </submittedName>
</protein>
<dbReference type="EMBL" id="JAGEPF010000004">
    <property type="protein sequence ID" value="MBO2457205.1"/>
    <property type="molecule type" value="Genomic_DNA"/>
</dbReference>
<evidence type="ECO:0000313" key="2">
    <source>
        <dbReference type="Proteomes" id="UP000680206"/>
    </source>
</evidence>
<proteinExistence type="predicted"/>
<keyword evidence="2" id="KW-1185">Reference proteome</keyword>